<reference evidence="4" key="1">
    <citation type="journal article" date="2019" name="Int. J. Syst. Evol. Microbiol.">
        <title>The Global Catalogue of Microorganisms (GCM) 10K type strain sequencing project: providing services to taxonomists for standard genome sequencing and annotation.</title>
        <authorList>
            <consortium name="The Broad Institute Genomics Platform"/>
            <consortium name="The Broad Institute Genome Sequencing Center for Infectious Disease"/>
            <person name="Wu L."/>
            <person name="Ma J."/>
        </authorList>
    </citation>
    <scope>NUCLEOTIDE SEQUENCE [LARGE SCALE GENOMIC DNA]</scope>
    <source>
        <strain evidence="4">JCM 14900</strain>
    </source>
</reference>
<organism evidence="3 4">
    <name type="scientific">Microbacterium aoyamense</name>
    <dbReference type="NCBI Taxonomy" id="344166"/>
    <lineage>
        <taxon>Bacteria</taxon>
        <taxon>Bacillati</taxon>
        <taxon>Actinomycetota</taxon>
        <taxon>Actinomycetes</taxon>
        <taxon>Micrococcales</taxon>
        <taxon>Microbacteriaceae</taxon>
        <taxon>Microbacterium</taxon>
    </lineage>
</organism>
<dbReference type="InterPro" id="IPR024724">
    <property type="entry name" value="MoaF_N"/>
</dbReference>
<comment type="caution">
    <text evidence="3">The sequence shown here is derived from an EMBL/GenBank/DDBJ whole genome shotgun (WGS) entry which is preliminary data.</text>
</comment>
<keyword evidence="4" id="KW-1185">Reference proteome</keyword>
<gene>
    <name evidence="3" type="ORF">GCM10009775_07710</name>
</gene>
<sequence length="267" mass="29155">MTSASTDPALEEWRTYDEFAAGIDTYRLPNVSLDGQSIRIVLDDGSAIELAFAADSVTWSADGTIATPSGTQDPYDAVHVRQGVFFVNLPLASRDRTALTLVFSTTTHRALAVLSTIASEAVEGVPQVGQVFWAGTLDGGEARGDTPAASRDLIGKRNVYRYSPNHLYEHVYLSSERYCWQCIEGVQRGHGDTDLSTVWKFDEGLYLFCFREFRIAVASVWLHDLGYPLRTTGIFLGLNGAGEAEHSRAGGHIYPLGSVSYPDAQPV</sequence>
<evidence type="ECO:0000313" key="3">
    <source>
        <dbReference type="EMBL" id="GAA1917693.1"/>
    </source>
</evidence>
<dbReference type="Proteomes" id="UP001501343">
    <property type="component" value="Unassembled WGS sequence"/>
</dbReference>
<feature type="domain" description="Molybdenum cofactor biosynthesis protein F N-terminal" evidence="1">
    <location>
        <begin position="11"/>
        <end position="118"/>
    </location>
</feature>
<accession>A0ABP5APF3</accession>
<dbReference type="Pfam" id="PF10703">
    <property type="entry name" value="MoaF"/>
    <property type="match status" value="1"/>
</dbReference>
<evidence type="ECO:0000259" key="1">
    <source>
        <dbReference type="Pfam" id="PF10703"/>
    </source>
</evidence>
<evidence type="ECO:0000259" key="2">
    <source>
        <dbReference type="Pfam" id="PF17409"/>
    </source>
</evidence>
<dbReference type="EMBL" id="BAAAOF010000002">
    <property type="protein sequence ID" value="GAA1917693.1"/>
    <property type="molecule type" value="Genomic_DNA"/>
</dbReference>
<dbReference type="Gene3D" id="2.40.128.20">
    <property type="match status" value="1"/>
</dbReference>
<name>A0ABP5APF3_9MICO</name>
<evidence type="ECO:0000313" key="4">
    <source>
        <dbReference type="Proteomes" id="UP001501343"/>
    </source>
</evidence>
<dbReference type="InterPro" id="IPR035348">
    <property type="entry name" value="MoaF_C"/>
</dbReference>
<proteinExistence type="predicted"/>
<dbReference type="RefSeq" id="WP_248145628.1">
    <property type="nucleotide sequence ID" value="NZ_BAAAOF010000002.1"/>
</dbReference>
<dbReference type="InterPro" id="IPR012674">
    <property type="entry name" value="Calycin"/>
</dbReference>
<dbReference type="Pfam" id="PF17409">
    <property type="entry name" value="MoaF_C"/>
    <property type="match status" value="1"/>
</dbReference>
<feature type="domain" description="MoaF C-terminal" evidence="2">
    <location>
        <begin position="148"/>
        <end position="257"/>
    </location>
</feature>
<protein>
    <submittedName>
        <fullName evidence="3">Molybdenum cofactor biosynthesis F family protein</fullName>
    </submittedName>
</protein>